<keyword evidence="7" id="KW-0539">Nucleus</keyword>
<comment type="function">
    <text evidence="8">Part of the SNAPc complex required for the transcription of both RNA polymerase II and III small-nuclear RNA genes. Binds to the proximal sequence element (PSE), a non-TATA-box basal promoter element common to these 2 types of genes. Recruits TBP and BRF2 to the U6 snRNA TATA box.</text>
</comment>
<keyword evidence="13" id="KW-1185">Reference proteome</keyword>
<evidence type="ECO:0000313" key="13">
    <source>
        <dbReference type="Proteomes" id="UP000838756"/>
    </source>
</evidence>
<feature type="compositionally biased region" description="Polar residues" evidence="11">
    <location>
        <begin position="63"/>
        <end position="72"/>
    </location>
</feature>
<evidence type="ECO:0000256" key="7">
    <source>
        <dbReference type="ARBA" id="ARBA00023242"/>
    </source>
</evidence>
<dbReference type="EMBL" id="CAKXAJ010026196">
    <property type="protein sequence ID" value="CAH2261507.1"/>
    <property type="molecule type" value="Genomic_DNA"/>
</dbReference>
<dbReference type="Pfam" id="PF12251">
    <property type="entry name" value="SNAPC3"/>
    <property type="match status" value="1"/>
</dbReference>
<comment type="caution">
    <text evidence="12">The sequence shown here is derived from an EMBL/GenBank/DDBJ whole genome shotgun (WGS) entry which is preliminary data.</text>
</comment>
<name>A0A8S4S9T6_9NEOP</name>
<dbReference type="GO" id="GO:0000978">
    <property type="term" value="F:RNA polymerase II cis-regulatory region sequence-specific DNA binding"/>
    <property type="evidence" value="ECO:0007669"/>
    <property type="project" value="TreeGrafter"/>
</dbReference>
<evidence type="ECO:0000256" key="2">
    <source>
        <dbReference type="ARBA" id="ARBA00010410"/>
    </source>
</evidence>
<gene>
    <name evidence="12" type="primary">jg20142</name>
    <name evidence="12" type="ORF">PAEG_LOCUS23938</name>
</gene>
<comment type="subunit">
    <text evidence="9">Part of the SNAPc complex composed of 5 subunits: SNAPC1, SNAPC2, SNAPC3, SNAPC4 and SNAPC5. SNAPC3 interacts with SNAPC1.</text>
</comment>
<evidence type="ECO:0000256" key="8">
    <source>
        <dbReference type="ARBA" id="ARBA00025193"/>
    </source>
</evidence>
<dbReference type="GO" id="GO:0003681">
    <property type="term" value="F:bent DNA binding"/>
    <property type="evidence" value="ECO:0007669"/>
    <property type="project" value="TreeGrafter"/>
</dbReference>
<evidence type="ECO:0000256" key="4">
    <source>
        <dbReference type="ARBA" id="ARBA00023015"/>
    </source>
</evidence>
<dbReference type="AlphaFoldDB" id="A0A8S4S9T6"/>
<comment type="subcellular location">
    <subcellularLocation>
        <location evidence="1">Nucleus</location>
    </subcellularLocation>
</comment>
<dbReference type="GO" id="GO:0042796">
    <property type="term" value="P:snRNA transcription by RNA polymerase III"/>
    <property type="evidence" value="ECO:0007669"/>
    <property type="project" value="TreeGrafter"/>
</dbReference>
<dbReference type="GO" id="GO:0001046">
    <property type="term" value="F:core promoter sequence-specific DNA binding"/>
    <property type="evidence" value="ECO:0007669"/>
    <property type="project" value="TreeGrafter"/>
</dbReference>
<keyword evidence="4" id="KW-0805">Transcription regulation</keyword>
<dbReference type="PANTHER" id="PTHR13421">
    <property type="entry name" value="SNRNA-ACTIVATING PROTEIN COMPLEX SUBUNIT 3"/>
    <property type="match status" value="1"/>
</dbReference>
<dbReference type="GO" id="GO:0001006">
    <property type="term" value="F:RNA polymerase III type 3 promoter sequence-specific DNA binding"/>
    <property type="evidence" value="ECO:0007669"/>
    <property type="project" value="TreeGrafter"/>
</dbReference>
<comment type="similarity">
    <text evidence="2">Belongs to the SNAPC3/SRD2 family.</text>
</comment>
<reference evidence="12" key="1">
    <citation type="submission" date="2022-03" db="EMBL/GenBank/DDBJ databases">
        <authorList>
            <person name="Lindestad O."/>
        </authorList>
    </citation>
    <scope>NUCLEOTIDE SEQUENCE</scope>
</reference>
<keyword evidence="6" id="KW-0804">Transcription</keyword>
<sequence>MNGVGTNKKATVSSKIVLVPNEFAMENRTMNVETKMETDEKDKFRDPNVKAVSSVQAMELESSETASTQQSLDPDDQYSTDCDPLGSVCGPHSNCPCSVHSKITSEDEDSKDPPLRSSLLEYDETCDPEQNTVIIKSDNVPTLFINKSVTMTKSQVTTGEKNIGNVIISNDNNVLPIVKNNACNDQMLYAEDEGPKLYQVKGSIVTPPIVTKNLMEAFKFLPIFGKPKPTEDLNKFLTEKIREYVGCDLNDEEFGNVVKFCSPNHLRTGNELKMSNRYPTQEPLPDHVVHSLERCDLDDNPRVVRQLKLRVDKDDRRLYMKRLKYRGLKLLPLPQLEDYKISLTSLEPGRDLVFRVRVYRPFYCSSKDRHNTRHSIFSNDIVLLGRQKLSALRDRLVCPNDVGMRVDVSQGPDEQPATSAKDLFPSGFLFINNVFYVDMREGCKDHSEPIREWARSRQLGAFPRRDMADVRVDQLLVRLGHPEVYVHQGNCEHLFTFSDVRLLNPTDPLRLSVYPFHTAISQNQTIYCTTCAEFGAKWIVTGCSRVPFDPAFFCETCFKLYLYKDGKKICDFKAYCYRGNEINLLKPNS</sequence>
<evidence type="ECO:0000256" key="6">
    <source>
        <dbReference type="ARBA" id="ARBA00023163"/>
    </source>
</evidence>
<dbReference type="PANTHER" id="PTHR13421:SF16">
    <property type="entry name" value="SNRNA-ACTIVATING PROTEIN COMPLEX SUBUNIT 3"/>
    <property type="match status" value="1"/>
</dbReference>
<evidence type="ECO:0000256" key="3">
    <source>
        <dbReference type="ARBA" id="ARBA00013634"/>
    </source>
</evidence>
<evidence type="ECO:0000256" key="5">
    <source>
        <dbReference type="ARBA" id="ARBA00023125"/>
    </source>
</evidence>
<dbReference type="InterPro" id="IPR022042">
    <property type="entry name" value="snRNA-activating_su3"/>
</dbReference>
<keyword evidence="5" id="KW-0238">DNA-binding</keyword>
<feature type="compositionally biased region" description="Basic and acidic residues" evidence="11">
    <location>
        <begin position="34"/>
        <end position="48"/>
    </location>
</feature>
<dbReference type="GO" id="GO:0005634">
    <property type="term" value="C:nucleus"/>
    <property type="evidence" value="ECO:0007669"/>
    <property type="project" value="UniProtKB-SubCell"/>
</dbReference>
<accession>A0A8S4S9T6</accession>
<dbReference type="Proteomes" id="UP000838756">
    <property type="component" value="Unassembled WGS sequence"/>
</dbReference>
<protein>
    <recommendedName>
        <fullName evidence="3">snRNA-activating protein complex subunit 3</fullName>
    </recommendedName>
    <alternativeName>
        <fullName evidence="10">Small nuclear RNA-activating complex polypeptide 3</fullName>
    </alternativeName>
</protein>
<evidence type="ECO:0000256" key="9">
    <source>
        <dbReference type="ARBA" id="ARBA00025958"/>
    </source>
</evidence>
<feature type="region of interest" description="Disordered" evidence="11">
    <location>
        <begin position="29"/>
        <end position="79"/>
    </location>
</feature>
<proteinExistence type="inferred from homology"/>
<dbReference type="OrthoDB" id="46583at2759"/>
<dbReference type="GO" id="GO:0042795">
    <property type="term" value="P:snRNA transcription by RNA polymerase II"/>
    <property type="evidence" value="ECO:0007669"/>
    <property type="project" value="TreeGrafter"/>
</dbReference>
<evidence type="ECO:0000256" key="10">
    <source>
        <dbReference type="ARBA" id="ARBA00029606"/>
    </source>
</evidence>
<organism evidence="12 13">
    <name type="scientific">Pararge aegeria aegeria</name>
    <dbReference type="NCBI Taxonomy" id="348720"/>
    <lineage>
        <taxon>Eukaryota</taxon>
        <taxon>Metazoa</taxon>
        <taxon>Ecdysozoa</taxon>
        <taxon>Arthropoda</taxon>
        <taxon>Hexapoda</taxon>
        <taxon>Insecta</taxon>
        <taxon>Pterygota</taxon>
        <taxon>Neoptera</taxon>
        <taxon>Endopterygota</taxon>
        <taxon>Lepidoptera</taxon>
        <taxon>Glossata</taxon>
        <taxon>Ditrysia</taxon>
        <taxon>Papilionoidea</taxon>
        <taxon>Nymphalidae</taxon>
        <taxon>Satyrinae</taxon>
        <taxon>Satyrini</taxon>
        <taxon>Parargina</taxon>
        <taxon>Pararge</taxon>
    </lineage>
</organism>
<evidence type="ECO:0000313" key="12">
    <source>
        <dbReference type="EMBL" id="CAH2261507.1"/>
    </source>
</evidence>
<evidence type="ECO:0000256" key="1">
    <source>
        <dbReference type="ARBA" id="ARBA00004123"/>
    </source>
</evidence>
<evidence type="ECO:0000256" key="11">
    <source>
        <dbReference type="SAM" id="MobiDB-lite"/>
    </source>
</evidence>
<dbReference type="GO" id="GO:0019185">
    <property type="term" value="C:snRNA-activating protein complex"/>
    <property type="evidence" value="ECO:0007669"/>
    <property type="project" value="TreeGrafter"/>
</dbReference>